<dbReference type="GO" id="GO:0006281">
    <property type="term" value="P:DNA repair"/>
    <property type="evidence" value="ECO:0007669"/>
    <property type="project" value="UniProtKB-KW"/>
</dbReference>
<dbReference type="AlphaFoldDB" id="A0A165QVC5"/>
<keyword evidence="6" id="KW-0539">Nucleus</keyword>
<feature type="region of interest" description="Disordered" evidence="8">
    <location>
        <begin position="452"/>
        <end position="488"/>
    </location>
</feature>
<gene>
    <name evidence="9" type="ORF">EXIGLDRAFT_828049</name>
</gene>
<keyword evidence="5" id="KW-0234">DNA repair</keyword>
<dbReference type="Proteomes" id="UP000077266">
    <property type="component" value="Unassembled WGS sequence"/>
</dbReference>
<evidence type="ECO:0000313" key="9">
    <source>
        <dbReference type="EMBL" id="KZW04126.1"/>
    </source>
</evidence>
<evidence type="ECO:0000256" key="7">
    <source>
        <dbReference type="ARBA" id="ARBA00029496"/>
    </source>
</evidence>
<dbReference type="GO" id="GO:0033557">
    <property type="term" value="C:Slx1-Slx4 complex"/>
    <property type="evidence" value="ECO:0007669"/>
    <property type="project" value="InterPro"/>
</dbReference>
<dbReference type="InterPro" id="IPR018574">
    <property type="entry name" value="Structure-sp_endonuc_su_Slx4"/>
</dbReference>
<sequence length="573" mass="62500">MSYGRHALMLKDAIRELNPRRSLYDDDPDEVVSDSEPEREAQEQARKRELAYAPASWDYDKPAPLDPSRVKSPTPQPPKATAATEVIVIDDDDDDMASRMREKLAKFKMPSAPLSRKPSATSASIAKGPSASTSSLQSLANDTWQLMTVEFAKVNTCPGCDTRWTSRKTAAQKISHIRTCTRKRGMAEDTIRTLLRAQVDGTVTSNLPSVLGPSAKAQPATYLESIVNETKKKAGRVAHSSVLPVDKARDDILARGSAVLRIDKSNQDLVPPSSAKGSPLRAFSSYDENYPATQALPTSRLATVSSLGVLRRTSGASSDEEDESEDLPLATQAFAPSKFALAASTSTRALGASAASPRRPRSRSRSPTIVISSSDTSPAPSSPRTRGRPRSPASREAAGSSSGTEPDLDPWAADDAVFEGGADSDDDAAGGMVRRYSEQQRADVRRYSSLLAPPLEEVERSPSPSPGPKKKGRPKKIANALATSSREEPTRIAVPSLDFAGVMRDCILSNKQLHERILRYEPIHFDVFAKLALDYGFEKRTLFTKLRTFLDQEAINFHTNQPDAPSSRRRRRR</sequence>
<feature type="region of interest" description="Disordered" evidence="8">
    <location>
        <begin position="108"/>
        <end position="135"/>
    </location>
</feature>
<feature type="compositionally biased region" description="Basic and acidic residues" evidence="8">
    <location>
        <begin position="36"/>
        <end position="50"/>
    </location>
</feature>
<dbReference type="InParanoid" id="A0A165QVC5"/>
<feature type="region of interest" description="Disordered" evidence="8">
    <location>
        <begin position="20"/>
        <end position="83"/>
    </location>
</feature>
<evidence type="ECO:0000256" key="2">
    <source>
        <dbReference type="ARBA" id="ARBA00006661"/>
    </source>
</evidence>
<keyword evidence="10" id="KW-1185">Reference proteome</keyword>
<organism evidence="9 10">
    <name type="scientific">Exidia glandulosa HHB12029</name>
    <dbReference type="NCBI Taxonomy" id="1314781"/>
    <lineage>
        <taxon>Eukaryota</taxon>
        <taxon>Fungi</taxon>
        <taxon>Dikarya</taxon>
        <taxon>Basidiomycota</taxon>
        <taxon>Agaricomycotina</taxon>
        <taxon>Agaricomycetes</taxon>
        <taxon>Auriculariales</taxon>
        <taxon>Exidiaceae</taxon>
        <taxon>Exidia</taxon>
    </lineage>
</organism>
<keyword evidence="3" id="KW-0227">DNA damage</keyword>
<evidence type="ECO:0000256" key="4">
    <source>
        <dbReference type="ARBA" id="ARBA00023172"/>
    </source>
</evidence>
<proteinExistence type="inferred from homology"/>
<name>A0A165QVC5_EXIGL</name>
<feature type="region of interest" description="Disordered" evidence="8">
    <location>
        <begin position="347"/>
        <end position="429"/>
    </location>
</feature>
<evidence type="ECO:0000256" key="3">
    <source>
        <dbReference type="ARBA" id="ARBA00022763"/>
    </source>
</evidence>
<feature type="compositionally biased region" description="Acidic residues" evidence="8">
    <location>
        <begin position="25"/>
        <end position="35"/>
    </location>
</feature>
<dbReference type="GO" id="GO:0006310">
    <property type="term" value="P:DNA recombination"/>
    <property type="evidence" value="ECO:0007669"/>
    <property type="project" value="UniProtKB-KW"/>
</dbReference>
<comment type="similarity">
    <text evidence="2">Belongs to the SLX4 family.</text>
</comment>
<dbReference type="OrthoDB" id="5576441at2759"/>
<dbReference type="STRING" id="1314781.A0A165QVC5"/>
<dbReference type="Pfam" id="PF09494">
    <property type="entry name" value="Slx4"/>
    <property type="match status" value="1"/>
</dbReference>
<dbReference type="EMBL" id="KV425882">
    <property type="protein sequence ID" value="KZW04126.1"/>
    <property type="molecule type" value="Genomic_DNA"/>
</dbReference>
<evidence type="ECO:0000256" key="5">
    <source>
        <dbReference type="ARBA" id="ARBA00023204"/>
    </source>
</evidence>
<comment type="subcellular location">
    <subcellularLocation>
        <location evidence="1">Nucleus</location>
    </subcellularLocation>
</comment>
<protein>
    <recommendedName>
        <fullName evidence="7">Structure-specific endonuclease subunit SLX4</fullName>
    </recommendedName>
</protein>
<evidence type="ECO:0000313" key="10">
    <source>
        <dbReference type="Proteomes" id="UP000077266"/>
    </source>
</evidence>
<keyword evidence="4" id="KW-0233">DNA recombination</keyword>
<evidence type="ECO:0000256" key="6">
    <source>
        <dbReference type="ARBA" id="ARBA00023242"/>
    </source>
</evidence>
<dbReference type="GO" id="GO:0006260">
    <property type="term" value="P:DNA replication"/>
    <property type="evidence" value="ECO:0007669"/>
    <property type="project" value="InterPro"/>
</dbReference>
<evidence type="ECO:0000256" key="1">
    <source>
        <dbReference type="ARBA" id="ARBA00004123"/>
    </source>
</evidence>
<evidence type="ECO:0000256" key="8">
    <source>
        <dbReference type="SAM" id="MobiDB-lite"/>
    </source>
</evidence>
<feature type="compositionally biased region" description="Low complexity" evidence="8">
    <location>
        <begin position="372"/>
        <end position="395"/>
    </location>
</feature>
<accession>A0A165QVC5</accession>
<reference evidence="9 10" key="1">
    <citation type="journal article" date="2016" name="Mol. Biol. Evol.">
        <title>Comparative Genomics of Early-Diverging Mushroom-Forming Fungi Provides Insights into the Origins of Lignocellulose Decay Capabilities.</title>
        <authorList>
            <person name="Nagy L.G."/>
            <person name="Riley R."/>
            <person name="Tritt A."/>
            <person name="Adam C."/>
            <person name="Daum C."/>
            <person name="Floudas D."/>
            <person name="Sun H."/>
            <person name="Yadav J.S."/>
            <person name="Pangilinan J."/>
            <person name="Larsson K.H."/>
            <person name="Matsuura K."/>
            <person name="Barry K."/>
            <person name="Labutti K."/>
            <person name="Kuo R."/>
            <person name="Ohm R.A."/>
            <person name="Bhattacharya S.S."/>
            <person name="Shirouzu T."/>
            <person name="Yoshinaga Y."/>
            <person name="Martin F.M."/>
            <person name="Grigoriev I.V."/>
            <person name="Hibbett D.S."/>
        </authorList>
    </citation>
    <scope>NUCLEOTIDE SEQUENCE [LARGE SCALE GENOMIC DNA]</scope>
    <source>
        <strain evidence="9 10">HHB12029</strain>
    </source>
</reference>
<feature type="compositionally biased region" description="Polar residues" evidence="8">
    <location>
        <begin position="118"/>
        <end position="135"/>
    </location>
</feature>